<feature type="domain" description="ABC transmembrane type-1" evidence="8">
    <location>
        <begin position="101"/>
        <end position="311"/>
    </location>
</feature>
<evidence type="ECO:0000256" key="5">
    <source>
        <dbReference type="ARBA" id="ARBA00022989"/>
    </source>
</evidence>
<keyword evidence="2 7" id="KW-0813">Transport</keyword>
<keyword evidence="4 7" id="KW-0812">Transmembrane</keyword>
<accession>A0A1G7JRF9</accession>
<dbReference type="Proteomes" id="UP000198972">
    <property type="component" value="Unassembled WGS sequence"/>
</dbReference>
<comment type="similarity">
    <text evidence="7">Belongs to the binding-protein-dependent transport system permease family.</text>
</comment>
<reference evidence="9 10" key="1">
    <citation type="submission" date="2016-10" db="EMBL/GenBank/DDBJ databases">
        <authorList>
            <person name="de Groot N.N."/>
        </authorList>
    </citation>
    <scope>NUCLEOTIDE SEQUENCE [LARGE SCALE GENOMIC DNA]</scope>
    <source>
        <strain evidence="9 10">DSM 28129</strain>
    </source>
</reference>
<keyword evidence="6 7" id="KW-0472">Membrane</keyword>
<feature type="transmembrane region" description="Helical" evidence="7">
    <location>
        <begin position="138"/>
        <end position="158"/>
    </location>
</feature>
<evidence type="ECO:0000256" key="7">
    <source>
        <dbReference type="RuleBase" id="RU363032"/>
    </source>
</evidence>
<evidence type="ECO:0000259" key="8">
    <source>
        <dbReference type="PROSITE" id="PS50928"/>
    </source>
</evidence>
<keyword evidence="5 7" id="KW-1133">Transmembrane helix</keyword>
<evidence type="ECO:0000313" key="9">
    <source>
        <dbReference type="EMBL" id="SDF27465.1"/>
    </source>
</evidence>
<dbReference type="PANTHER" id="PTHR30193:SF37">
    <property type="entry name" value="INNER MEMBRANE ABC TRANSPORTER PERMEASE PROTEIN YCJO"/>
    <property type="match status" value="1"/>
</dbReference>
<feature type="transmembrane region" description="Helical" evidence="7">
    <location>
        <begin position="185"/>
        <end position="210"/>
    </location>
</feature>
<dbReference type="PROSITE" id="PS50928">
    <property type="entry name" value="ABC_TM1"/>
    <property type="match status" value="1"/>
</dbReference>
<dbReference type="GO" id="GO:0005886">
    <property type="term" value="C:plasma membrane"/>
    <property type="evidence" value="ECO:0007669"/>
    <property type="project" value="UniProtKB-SubCell"/>
</dbReference>
<evidence type="ECO:0000256" key="6">
    <source>
        <dbReference type="ARBA" id="ARBA00023136"/>
    </source>
</evidence>
<dbReference type="STRING" id="670482.SAMN04488542_10882"/>
<protein>
    <submittedName>
        <fullName evidence="9">Carbohydrate ABC transporter membrane protein 1, CUT1 family</fullName>
    </submittedName>
</protein>
<evidence type="ECO:0000256" key="4">
    <source>
        <dbReference type="ARBA" id="ARBA00022692"/>
    </source>
</evidence>
<dbReference type="PANTHER" id="PTHR30193">
    <property type="entry name" value="ABC TRANSPORTER PERMEASE PROTEIN"/>
    <property type="match status" value="1"/>
</dbReference>
<dbReference type="Pfam" id="PF00528">
    <property type="entry name" value="BPD_transp_1"/>
    <property type="match status" value="1"/>
</dbReference>
<proteinExistence type="inferred from homology"/>
<organism evidence="9 10">
    <name type="scientific">Fontibacillus panacisegetis</name>
    <dbReference type="NCBI Taxonomy" id="670482"/>
    <lineage>
        <taxon>Bacteria</taxon>
        <taxon>Bacillati</taxon>
        <taxon>Bacillota</taxon>
        <taxon>Bacilli</taxon>
        <taxon>Bacillales</taxon>
        <taxon>Paenibacillaceae</taxon>
        <taxon>Fontibacillus</taxon>
    </lineage>
</organism>
<dbReference type="SUPFAM" id="SSF161098">
    <property type="entry name" value="MetI-like"/>
    <property type="match status" value="1"/>
</dbReference>
<keyword evidence="10" id="KW-1185">Reference proteome</keyword>
<feature type="transmembrane region" description="Helical" evidence="7">
    <location>
        <begin position="44"/>
        <end position="68"/>
    </location>
</feature>
<sequence length="320" mass="36454">MGELYLPLTERMENMSGHITTEPDRILVSRKPNIFREMIRSKEAYGFILIPLILLIVFSLIPMLYGFFMSFTNWNGLQSPKYIGIENYTNILQSKDFHKALMNTVKFSIVSLAAGMGVALILALGIDKLTRLQNFFKVTYFIPVITPMVVVSLVWSLIYNEKGLLNYFIGVMGIEPVGWLTDKKIAMYSIIFTSVWQGMGFSMIIFLAALQKIPEHLYEAAKIDGAGGFKSFWNVTFPGLKDTFAFLLIYGVIGAFNVFDQIYVMTAGGPVKSTETIVFQIFTNFRYLKLGYTSALSYIFLFMLLIISLIQFKLIYKKEE</sequence>
<evidence type="ECO:0000313" key="10">
    <source>
        <dbReference type="Proteomes" id="UP000198972"/>
    </source>
</evidence>
<feature type="transmembrane region" description="Helical" evidence="7">
    <location>
        <begin position="244"/>
        <end position="264"/>
    </location>
</feature>
<dbReference type="InterPro" id="IPR051393">
    <property type="entry name" value="ABC_transporter_permease"/>
</dbReference>
<dbReference type="AlphaFoldDB" id="A0A1G7JRF9"/>
<dbReference type="InterPro" id="IPR035906">
    <property type="entry name" value="MetI-like_sf"/>
</dbReference>
<dbReference type="InterPro" id="IPR000515">
    <property type="entry name" value="MetI-like"/>
</dbReference>
<feature type="transmembrane region" description="Helical" evidence="7">
    <location>
        <begin position="107"/>
        <end position="126"/>
    </location>
</feature>
<feature type="transmembrane region" description="Helical" evidence="7">
    <location>
        <begin position="295"/>
        <end position="316"/>
    </location>
</feature>
<evidence type="ECO:0000256" key="2">
    <source>
        <dbReference type="ARBA" id="ARBA00022448"/>
    </source>
</evidence>
<dbReference type="CDD" id="cd06261">
    <property type="entry name" value="TM_PBP2"/>
    <property type="match status" value="1"/>
</dbReference>
<dbReference type="EMBL" id="FNBG01000008">
    <property type="protein sequence ID" value="SDF27465.1"/>
    <property type="molecule type" value="Genomic_DNA"/>
</dbReference>
<gene>
    <name evidence="9" type="ORF">SAMN04488542_10882</name>
</gene>
<comment type="subcellular location">
    <subcellularLocation>
        <location evidence="1 7">Cell membrane</location>
        <topology evidence="1 7">Multi-pass membrane protein</topology>
    </subcellularLocation>
</comment>
<evidence type="ECO:0000256" key="3">
    <source>
        <dbReference type="ARBA" id="ARBA00022475"/>
    </source>
</evidence>
<dbReference type="GO" id="GO:0055085">
    <property type="term" value="P:transmembrane transport"/>
    <property type="evidence" value="ECO:0007669"/>
    <property type="project" value="InterPro"/>
</dbReference>
<name>A0A1G7JRF9_9BACL</name>
<dbReference type="Gene3D" id="1.10.3720.10">
    <property type="entry name" value="MetI-like"/>
    <property type="match status" value="1"/>
</dbReference>
<keyword evidence="3" id="KW-1003">Cell membrane</keyword>
<evidence type="ECO:0000256" key="1">
    <source>
        <dbReference type="ARBA" id="ARBA00004651"/>
    </source>
</evidence>